<sequence>MKHANLVRMFLFATASALALGANFVPLSTAQEQPQPQPQPTVQPSPTPQPPQRTVFLLSNPCVSAGTGRTIRERQDISVGRQFYTSVMSMVSWSSAYPASVTCRINTTGAAEVQLQFGVIDRDANRPRSRVSVYLDGNEIATRNVIPGEIVTINADITNGSNLAVETLCLSSQNCARVHFTTAQLEGAVSTARR</sequence>
<reference evidence="3" key="1">
    <citation type="submission" date="2016-09" db="EMBL/GenBank/DDBJ databases">
        <title>Draft genome of thermotolerant cyanobacterium Desertifilum sp. strain IPPAS B-1220.</title>
        <authorList>
            <person name="Sinetova M.A."/>
            <person name="Bolakhan K."/>
            <person name="Zayadan B.K."/>
            <person name="Mironov K.S."/>
            <person name="Ustinova V."/>
            <person name="Kupriyanova E.V."/>
            <person name="Sidorov R.A."/>
            <person name="Skrypnik A.N."/>
            <person name="Gogoleva N.E."/>
            <person name="Gogolev Y.V."/>
            <person name="Los D.A."/>
        </authorList>
    </citation>
    <scope>NUCLEOTIDE SEQUENCE [LARGE SCALE GENOMIC DNA]</scope>
    <source>
        <strain evidence="3">IPPAS B-1220</strain>
    </source>
</reference>
<dbReference type="STRING" id="1781255.BH720_13305"/>
<evidence type="ECO:0008006" key="4">
    <source>
        <dbReference type="Google" id="ProtNLM"/>
    </source>
</evidence>
<feature type="region of interest" description="Disordered" evidence="1">
    <location>
        <begin position="29"/>
        <end position="51"/>
    </location>
</feature>
<comment type="caution">
    <text evidence="3">The sequence shown here is derived from an EMBL/GenBank/DDBJ whole genome shotgun (WGS) entry which is preliminary data.</text>
</comment>
<gene>
    <name evidence="3" type="ORF">BH720_13305</name>
</gene>
<feature type="compositionally biased region" description="Pro residues" evidence="1">
    <location>
        <begin position="35"/>
        <end position="51"/>
    </location>
</feature>
<name>A0A1E5QIZ4_9CYAN</name>
<keyword evidence="2" id="KW-0732">Signal</keyword>
<protein>
    <recommendedName>
        <fullName evidence="4">CARDB domain-containing protein</fullName>
    </recommendedName>
</protein>
<evidence type="ECO:0000313" key="3">
    <source>
        <dbReference type="EMBL" id="OEJ74645.1"/>
    </source>
</evidence>
<evidence type="ECO:0000256" key="1">
    <source>
        <dbReference type="SAM" id="MobiDB-lite"/>
    </source>
</evidence>
<feature type="signal peptide" evidence="2">
    <location>
        <begin position="1"/>
        <end position="19"/>
    </location>
</feature>
<organism evidence="3">
    <name type="scientific">Desertifilum tharense IPPAS B-1220</name>
    <dbReference type="NCBI Taxonomy" id="1781255"/>
    <lineage>
        <taxon>Bacteria</taxon>
        <taxon>Bacillati</taxon>
        <taxon>Cyanobacteriota</taxon>
        <taxon>Cyanophyceae</taxon>
        <taxon>Desertifilales</taxon>
        <taxon>Desertifilaceae</taxon>
        <taxon>Desertifilum</taxon>
    </lineage>
</organism>
<dbReference type="EMBL" id="MJGC01000063">
    <property type="protein sequence ID" value="OEJ74645.1"/>
    <property type="molecule type" value="Genomic_DNA"/>
</dbReference>
<dbReference type="RefSeq" id="WP_069967702.1">
    <property type="nucleotide sequence ID" value="NZ_CM124774.1"/>
</dbReference>
<evidence type="ECO:0000256" key="2">
    <source>
        <dbReference type="SAM" id="SignalP"/>
    </source>
</evidence>
<feature type="chain" id="PRO_5009184315" description="CARDB domain-containing protein" evidence="2">
    <location>
        <begin position="20"/>
        <end position="194"/>
    </location>
</feature>
<proteinExistence type="predicted"/>
<dbReference type="OrthoDB" id="462746at2"/>
<dbReference type="AlphaFoldDB" id="A0A1E5QIZ4"/>
<accession>A0A1E5QIZ4</accession>